<dbReference type="Proteomes" id="UP000054538">
    <property type="component" value="Unassembled WGS sequence"/>
</dbReference>
<reference evidence="1 2" key="1">
    <citation type="submission" date="2014-04" db="EMBL/GenBank/DDBJ databases">
        <authorList>
            <consortium name="DOE Joint Genome Institute"/>
            <person name="Kuo A."/>
            <person name="Kohler A."/>
            <person name="Jargeat P."/>
            <person name="Nagy L.G."/>
            <person name="Floudas D."/>
            <person name="Copeland A."/>
            <person name="Barry K.W."/>
            <person name="Cichocki N."/>
            <person name="Veneault-Fourrey C."/>
            <person name="LaButti K."/>
            <person name="Lindquist E.A."/>
            <person name="Lipzen A."/>
            <person name="Lundell T."/>
            <person name="Morin E."/>
            <person name="Murat C."/>
            <person name="Sun H."/>
            <person name="Tunlid A."/>
            <person name="Henrissat B."/>
            <person name="Grigoriev I.V."/>
            <person name="Hibbett D.S."/>
            <person name="Martin F."/>
            <person name="Nordberg H.P."/>
            <person name="Cantor M.N."/>
            <person name="Hua S.X."/>
        </authorList>
    </citation>
    <scope>NUCLEOTIDE SEQUENCE [LARGE SCALE GENOMIC DNA]</scope>
    <source>
        <strain evidence="1 2">Ve08.2h10</strain>
    </source>
</reference>
<gene>
    <name evidence="1" type="ORF">PAXRUDRAFT_824292</name>
</gene>
<dbReference type="InParanoid" id="A0A0D0E280"/>
<evidence type="ECO:0000313" key="1">
    <source>
        <dbReference type="EMBL" id="KIK98061.1"/>
    </source>
</evidence>
<dbReference type="HOGENOM" id="CLU_3014867_0_0_1"/>
<dbReference type="AlphaFoldDB" id="A0A0D0E280"/>
<sequence length="56" mass="6340">MTYLDHEVSQNHHVNSVSILVTYQTFLFYSRQAYASVNLGCDRLDSASMTPALSAW</sequence>
<reference evidence="2" key="2">
    <citation type="submission" date="2015-01" db="EMBL/GenBank/DDBJ databases">
        <title>Evolutionary Origins and Diversification of the Mycorrhizal Mutualists.</title>
        <authorList>
            <consortium name="DOE Joint Genome Institute"/>
            <consortium name="Mycorrhizal Genomics Consortium"/>
            <person name="Kohler A."/>
            <person name="Kuo A."/>
            <person name="Nagy L.G."/>
            <person name="Floudas D."/>
            <person name="Copeland A."/>
            <person name="Barry K.W."/>
            <person name="Cichocki N."/>
            <person name="Veneault-Fourrey C."/>
            <person name="LaButti K."/>
            <person name="Lindquist E.A."/>
            <person name="Lipzen A."/>
            <person name="Lundell T."/>
            <person name="Morin E."/>
            <person name="Murat C."/>
            <person name="Riley R."/>
            <person name="Ohm R."/>
            <person name="Sun H."/>
            <person name="Tunlid A."/>
            <person name="Henrissat B."/>
            <person name="Grigoriev I.V."/>
            <person name="Hibbett D.S."/>
            <person name="Martin F."/>
        </authorList>
    </citation>
    <scope>NUCLEOTIDE SEQUENCE [LARGE SCALE GENOMIC DNA]</scope>
    <source>
        <strain evidence="2">Ve08.2h10</strain>
    </source>
</reference>
<organism evidence="1 2">
    <name type="scientific">Paxillus rubicundulus Ve08.2h10</name>
    <dbReference type="NCBI Taxonomy" id="930991"/>
    <lineage>
        <taxon>Eukaryota</taxon>
        <taxon>Fungi</taxon>
        <taxon>Dikarya</taxon>
        <taxon>Basidiomycota</taxon>
        <taxon>Agaricomycotina</taxon>
        <taxon>Agaricomycetes</taxon>
        <taxon>Agaricomycetidae</taxon>
        <taxon>Boletales</taxon>
        <taxon>Paxilineae</taxon>
        <taxon>Paxillaceae</taxon>
        <taxon>Paxillus</taxon>
    </lineage>
</organism>
<accession>A0A0D0E280</accession>
<proteinExistence type="predicted"/>
<name>A0A0D0E280_9AGAM</name>
<protein>
    <submittedName>
        <fullName evidence="1">Uncharacterized protein</fullName>
    </submittedName>
</protein>
<dbReference type="EMBL" id="KN824908">
    <property type="protein sequence ID" value="KIK98061.1"/>
    <property type="molecule type" value="Genomic_DNA"/>
</dbReference>
<keyword evidence="2" id="KW-1185">Reference proteome</keyword>
<evidence type="ECO:0000313" key="2">
    <source>
        <dbReference type="Proteomes" id="UP000054538"/>
    </source>
</evidence>